<dbReference type="EMBL" id="JWZT01003604">
    <property type="protein sequence ID" value="KII66191.1"/>
    <property type="molecule type" value="Genomic_DNA"/>
</dbReference>
<dbReference type="OrthoDB" id="5989194at2759"/>
<gene>
    <name evidence="1" type="ORF">RF11_12015</name>
</gene>
<sequence length="107" mass="12524">MTEYETSSSGKIDILKNIQLNFSCSREEIDKIANLEDTEDCFLKGEPLYLIKGFIPNDENYTKALDILRCEYGNSTKLIEYCYDKIIQIRTLTQESKFLFNFIDIEN</sequence>
<dbReference type="Proteomes" id="UP000031668">
    <property type="component" value="Unassembled WGS sequence"/>
</dbReference>
<evidence type="ECO:0000313" key="2">
    <source>
        <dbReference type="Proteomes" id="UP000031668"/>
    </source>
</evidence>
<dbReference type="AlphaFoldDB" id="A0A0C2MGA3"/>
<reference evidence="1 2" key="1">
    <citation type="journal article" date="2014" name="Genome Biol. Evol.">
        <title>The genome of the myxosporean Thelohanellus kitauei shows adaptations to nutrient acquisition within its fish host.</title>
        <authorList>
            <person name="Yang Y."/>
            <person name="Xiong J."/>
            <person name="Zhou Z."/>
            <person name="Huo F."/>
            <person name="Miao W."/>
            <person name="Ran C."/>
            <person name="Liu Y."/>
            <person name="Zhang J."/>
            <person name="Feng J."/>
            <person name="Wang M."/>
            <person name="Wang M."/>
            <person name="Wang L."/>
            <person name="Yao B."/>
        </authorList>
    </citation>
    <scope>NUCLEOTIDE SEQUENCE [LARGE SCALE GENOMIC DNA]</scope>
    <source>
        <strain evidence="1">Wuqing</strain>
    </source>
</reference>
<protein>
    <submittedName>
        <fullName evidence="1">Uncharacterized protein</fullName>
    </submittedName>
</protein>
<comment type="caution">
    <text evidence="1">The sequence shown here is derived from an EMBL/GenBank/DDBJ whole genome shotgun (WGS) entry which is preliminary data.</text>
</comment>
<accession>A0A0C2MGA3</accession>
<proteinExistence type="predicted"/>
<keyword evidence="2" id="KW-1185">Reference proteome</keyword>
<evidence type="ECO:0000313" key="1">
    <source>
        <dbReference type="EMBL" id="KII66191.1"/>
    </source>
</evidence>
<name>A0A0C2MGA3_THEKT</name>
<organism evidence="1 2">
    <name type="scientific">Thelohanellus kitauei</name>
    <name type="common">Myxosporean</name>
    <dbReference type="NCBI Taxonomy" id="669202"/>
    <lineage>
        <taxon>Eukaryota</taxon>
        <taxon>Metazoa</taxon>
        <taxon>Cnidaria</taxon>
        <taxon>Myxozoa</taxon>
        <taxon>Myxosporea</taxon>
        <taxon>Bivalvulida</taxon>
        <taxon>Platysporina</taxon>
        <taxon>Myxobolidae</taxon>
        <taxon>Thelohanellus</taxon>
    </lineage>
</organism>